<dbReference type="InterPro" id="IPR050860">
    <property type="entry name" value="FeoB_GTPase"/>
</dbReference>
<feature type="non-terminal residue" evidence="4">
    <location>
        <position position="1"/>
    </location>
</feature>
<dbReference type="InterPro" id="IPR011640">
    <property type="entry name" value="Fe2_transport_prot_B_C"/>
</dbReference>
<keyword evidence="5" id="KW-1185">Reference proteome</keyword>
<dbReference type="PANTHER" id="PTHR43185:SF1">
    <property type="entry name" value="FE(2+) TRANSPORTER FEOB"/>
    <property type="match status" value="1"/>
</dbReference>
<feature type="domain" description="Nucleoside transporter/FeoB GTPase Gate" evidence="3">
    <location>
        <begin position="184"/>
        <end position="310"/>
    </location>
</feature>
<comment type="caution">
    <text evidence="4">The sequence shown here is derived from an EMBL/GenBank/DDBJ whole genome shotgun (WGS) entry which is preliminary data.</text>
</comment>
<feature type="transmembrane region" description="Helical" evidence="1">
    <location>
        <begin position="83"/>
        <end position="109"/>
    </location>
</feature>
<feature type="domain" description="Ferrous iron transport protein B C-terminal" evidence="2">
    <location>
        <begin position="126"/>
        <end position="177"/>
    </location>
</feature>
<evidence type="ECO:0000259" key="2">
    <source>
        <dbReference type="Pfam" id="PF07664"/>
    </source>
</evidence>
<dbReference type="GO" id="GO:0015093">
    <property type="term" value="F:ferrous iron transmembrane transporter activity"/>
    <property type="evidence" value="ECO:0007669"/>
    <property type="project" value="InterPro"/>
</dbReference>
<feature type="transmembrane region" description="Helical" evidence="1">
    <location>
        <begin position="121"/>
        <end position="144"/>
    </location>
</feature>
<keyword evidence="1" id="KW-1133">Transmembrane helix</keyword>
<evidence type="ECO:0008006" key="6">
    <source>
        <dbReference type="Google" id="ProtNLM"/>
    </source>
</evidence>
<proteinExistence type="predicted"/>
<name>A0A5C6M1S1_9PLAN</name>
<gene>
    <name evidence="4" type="ORF">E3A20_28900</name>
</gene>
<dbReference type="Pfam" id="PF07670">
    <property type="entry name" value="Gate"/>
    <property type="match status" value="2"/>
</dbReference>
<reference evidence="4 5" key="2">
    <citation type="submission" date="2019-08" db="EMBL/GenBank/DDBJ databases">
        <authorList>
            <person name="Henke P."/>
        </authorList>
    </citation>
    <scope>NUCLEOTIDE SEQUENCE [LARGE SCALE GENOMIC DNA]</scope>
    <source>
        <strain evidence="4">Phe10_nw2017</strain>
    </source>
</reference>
<keyword evidence="1" id="KW-0472">Membrane</keyword>
<evidence type="ECO:0000313" key="4">
    <source>
        <dbReference type="EMBL" id="TWW07982.1"/>
    </source>
</evidence>
<reference evidence="4 5" key="1">
    <citation type="submission" date="2019-08" db="EMBL/GenBank/DDBJ databases">
        <title>100 year-old enigma solved: identification of Planctomyces bekefii, the type genus and species of the phylum Planctomycetes.</title>
        <authorList>
            <person name="Svetlana D.N."/>
            <person name="Overmann J."/>
        </authorList>
    </citation>
    <scope>NUCLEOTIDE SEQUENCE [LARGE SCALE GENOMIC DNA]</scope>
    <source>
        <strain evidence="4">Phe10_nw2017</strain>
    </source>
</reference>
<dbReference type="GO" id="GO:0005886">
    <property type="term" value="C:plasma membrane"/>
    <property type="evidence" value="ECO:0007669"/>
    <property type="project" value="TreeGrafter"/>
</dbReference>
<dbReference type="EMBL" id="SRHE01000909">
    <property type="protein sequence ID" value="TWW07982.1"/>
    <property type="molecule type" value="Genomic_DNA"/>
</dbReference>
<dbReference type="Pfam" id="PF07664">
    <property type="entry name" value="FeoB_C"/>
    <property type="match status" value="1"/>
</dbReference>
<sequence>LTDGVIAGVGAVLVFLPQICLLFLFIGLLEDCGYMARAAWMMDRLMSVMGLSGRSFLPLMSSFACAVPGIMATRVIENRRDRFVTILIAPLMSCSARLPVYVLMIGTFIPDQMLLGGLLPLRALVLFLMSILGLVVAVPLAFVLRRTAFRGESSGFLLELPDYRVPALRVVLLRVWESGWSFVSRAGTLIFAASVLVWAAGSFPVRSPERYELAARLEALAADNAVMDGAVPGETERTVEELEGRLRQLNAEQLEGSLLGMAGRAVEPIFRPLGWDWRIGVGVLASFPAREVVIATLGTIYSLGGDVDEGDEGLRGALRAAVWPDGRPVYTIPADRAM</sequence>
<evidence type="ECO:0000313" key="5">
    <source>
        <dbReference type="Proteomes" id="UP000321083"/>
    </source>
</evidence>
<dbReference type="PANTHER" id="PTHR43185">
    <property type="entry name" value="FERROUS IRON TRANSPORT PROTEIN B"/>
    <property type="match status" value="1"/>
</dbReference>
<dbReference type="AlphaFoldDB" id="A0A5C6M1S1"/>
<feature type="transmembrane region" description="Helical" evidence="1">
    <location>
        <begin position="6"/>
        <end position="30"/>
    </location>
</feature>
<feature type="transmembrane region" description="Helical" evidence="1">
    <location>
        <begin position="51"/>
        <end position="71"/>
    </location>
</feature>
<organism evidence="4 5">
    <name type="scientific">Planctomyces bekefii</name>
    <dbReference type="NCBI Taxonomy" id="1653850"/>
    <lineage>
        <taxon>Bacteria</taxon>
        <taxon>Pseudomonadati</taxon>
        <taxon>Planctomycetota</taxon>
        <taxon>Planctomycetia</taxon>
        <taxon>Planctomycetales</taxon>
        <taxon>Planctomycetaceae</taxon>
        <taxon>Planctomyces</taxon>
    </lineage>
</organism>
<feature type="domain" description="Nucleoside transporter/FeoB GTPase Gate" evidence="3">
    <location>
        <begin position="12"/>
        <end position="108"/>
    </location>
</feature>
<protein>
    <recommendedName>
        <fullName evidence="6">Ferrous iron transport protein B</fullName>
    </recommendedName>
</protein>
<feature type="transmembrane region" description="Helical" evidence="1">
    <location>
        <begin position="182"/>
        <end position="201"/>
    </location>
</feature>
<keyword evidence="1" id="KW-0812">Transmembrane</keyword>
<evidence type="ECO:0000256" key="1">
    <source>
        <dbReference type="SAM" id="Phobius"/>
    </source>
</evidence>
<evidence type="ECO:0000259" key="3">
    <source>
        <dbReference type="Pfam" id="PF07670"/>
    </source>
</evidence>
<dbReference type="Proteomes" id="UP000321083">
    <property type="component" value="Unassembled WGS sequence"/>
</dbReference>
<dbReference type="InterPro" id="IPR011642">
    <property type="entry name" value="Gate_dom"/>
</dbReference>
<accession>A0A5C6M1S1</accession>